<reference evidence="11 12" key="1">
    <citation type="submission" date="2018-12" db="EMBL/GenBank/DDBJ databases">
        <authorList>
            <person name="Li F."/>
        </authorList>
    </citation>
    <scope>NUCLEOTIDE SEQUENCE [LARGE SCALE GENOMIC DNA]</scope>
    <source>
        <strain evidence="11 12">11W25H-1</strain>
    </source>
</reference>
<comment type="cofactor">
    <cofactor evidence="2">
        <name>Zn(2+)</name>
        <dbReference type="ChEBI" id="CHEBI:29105"/>
    </cofactor>
</comment>
<dbReference type="Gene3D" id="3.90.79.10">
    <property type="entry name" value="Nucleoside Triphosphate Pyrophosphohydrolase"/>
    <property type="match status" value="1"/>
</dbReference>
<evidence type="ECO:0000256" key="7">
    <source>
        <dbReference type="ARBA" id="ARBA00022842"/>
    </source>
</evidence>
<dbReference type="InterPro" id="IPR000086">
    <property type="entry name" value="NUDIX_hydrolase_dom"/>
</dbReference>
<dbReference type="GO" id="GO:0035529">
    <property type="term" value="F:NADH pyrophosphatase activity"/>
    <property type="evidence" value="ECO:0007669"/>
    <property type="project" value="TreeGrafter"/>
</dbReference>
<dbReference type="RefSeq" id="WP_128495743.1">
    <property type="nucleotide sequence ID" value="NZ_RZNB01000005.1"/>
</dbReference>
<dbReference type="GO" id="GO:0046872">
    <property type="term" value="F:metal ion binding"/>
    <property type="evidence" value="ECO:0007669"/>
    <property type="project" value="UniProtKB-KW"/>
</dbReference>
<evidence type="ECO:0000256" key="5">
    <source>
        <dbReference type="ARBA" id="ARBA00022723"/>
    </source>
</evidence>
<protein>
    <recommendedName>
        <fullName evidence="4">NAD(+) diphosphatase</fullName>
        <ecNumber evidence="4">3.6.1.22</ecNumber>
    </recommendedName>
</protein>
<dbReference type="InterPro" id="IPR015375">
    <property type="entry name" value="NADH_PPase-like_N"/>
</dbReference>
<dbReference type="Pfam" id="PF09297">
    <property type="entry name" value="Zn_ribbon_NUD"/>
    <property type="match status" value="1"/>
</dbReference>
<dbReference type="OrthoDB" id="9791656at2"/>
<sequence length="316" mass="34651">MISRVRPLGDFPLSRSALDRDEVARTSEDFLAAALEDPATRVVRLRSGRLPVRDDAIVFEEVSSLDRPPLDEVVYLGRTLGDEGSVPIGVPVLLFTEGDAASDRSSARAADEGEWMSPRDVAHRLSDRDAGIAAEALAISNWHHVSRFCANCGTATIVRRSGWMRACPHCHAEHFPRTDPAVIVRIVHEDRILLGSSVLWPEGRYSLLAGFVEAGESLEAAVLREVHEESGIRLGPPTYLGSQPWPFPRSIMFGFHAELADGQDPAAIRPDEDELADVRWFRRDELRDAGSDVTLPGSTSIARAIIDDWLNGSDGS</sequence>
<keyword evidence="8" id="KW-0520">NAD</keyword>
<evidence type="ECO:0000256" key="4">
    <source>
        <dbReference type="ARBA" id="ARBA00012381"/>
    </source>
</evidence>
<gene>
    <name evidence="11" type="ORF">ELQ90_13185</name>
</gene>
<dbReference type="CDD" id="cd03429">
    <property type="entry name" value="NUDIX_NADH_pyrophosphatase_Nudt13"/>
    <property type="match status" value="1"/>
</dbReference>
<organism evidence="11 12">
    <name type="scientific">Labedella phragmitis</name>
    <dbReference type="NCBI Taxonomy" id="2498849"/>
    <lineage>
        <taxon>Bacteria</taxon>
        <taxon>Bacillati</taxon>
        <taxon>Actinomycetota</taxon>
        <taxon>Actinomycetes</taxon>
        <taxon>Micrococcales</taxon>
        <taxon>Microbacteriaceae</taxon>
        <taxon>Labedella</taxon>
    </lineage>
</organism>
<evidence type="ECO:0000256" key="1">
    <source>
        <dbReference type="ARBA" id="ARBA00001946"/>
    </source>
</evidence>
<dbReference type="InterPro" id="IPR049734">
    <property type="entry name" value="NudC-like_C"/>
</dbReference>
<evidence type="ECO:0000313" key="12">
    <source>
        <dbReference type="Proteomes" id="UP000288547"/>
    </source>
</evidence>
<evidence type="ECO:0000256" key="9">
    <source>
        <dbReference type="ARBA" id="ARBA00023679"/>
    </source>
</evidence>
<keyword evidence="6 11" id="KW-0378">Hydrolase</keyword>
<dbReference type="PANTHER" id="PTHR42904:SF6">
    <property type="entry name" value="NAD-CAPPED RNA HYDROLASE NUDT12"/>
    <property type="match status" value="1"/>
</dbReference>
<evidence type="ECO:0000256" key="6">
    <source>
        <dbReference type="ARBA" id="ARBA00022801"/>
    </source>
</evidence>
<dbReference type="NCBIfam" id="NF001299">
    <property type="entry name" value="PRK00241.1"/>
    <property type="match status" value="1"/>
</dbReference>
<comment type="catalytic activity">
    <reaction evidence="9">
        <text>a 5'-end NAD(+)-phospho-ribonucleoside in mRNA + H2O = a 5'-end phospho-adenosine-phospho-ribonucleoside in mRNA + beta-nicotinamide D-ribonucleotide + 2 H(+)</text>
        <dbReference type="Rhea" id="RHEA:60876"/>
        <dbReference type="Rhea" id="RHEA-COMP:15698"/>
        <dbReference type="Rhea" id="RHEA-COMP:15719"/>
        <dbReference type="ChEBI" id="CHEBI:14649"/>
        <dbReference type="ChEBI" id="CHEBI:15377"/>
        <dbReference type="ChEBI" id="CHEBI:15378"/>
        <dbReference type="ChEBI" id="CHEBI:144029"/>
        <dbReference type="ChEBI" id="CHEBI:144051"/>
    </reaction>
    <physiologicalReaction direction="left-to-right" evidence="9">
        <dbReference type="Rhea" id="RHEA:60877"/>
    </physiologicalReaction>
</comment>
<comment type="similarity">
    <text evidence="3">Belongs to the Nudix hydrolase family. NudC subfamily.</text>
</comment>
<dbReference type="GO" id="GO:0006742">
    <property type="term" value="P:NADP+ catabolic process"/>
    <property type="evidence" value="ECO:0007669"/>
    <property type="project" value="TreeGrafter"/>
</dbReference>
<dbReference type="InterPro" id="IPR050241">
    <property type="entry name" value="NAD-cap_RNA_hydrolase_NudC"/>
</dbReference>
<evidence type="ECO:0000313" key="11">
    <source>
        <dbReference type="EMBL" id="RWZ49696.1"/>
    </source>
</evidence>
<comment type="cofactor">
    <cofactor evidence="1">
        <name>Mg(2+)</name>
        <dbReference type="ChEBI" id="CHEBI:18420"/>
    </cofactor>
</comment>
<dbReference type="InterPro" id="IPR020084">
    <property type="entry name" value="NUDIX_hydrolase_CS"/>
</dbReference>
<accession>A0A444PR37</accession>
<dbReference type="AlphaFoldDB" id="A0A444PR37"/>
<dbReference type="InterPro" id="IPR015376">
    <property type="entry name" value="Znr_NADH_PPase"/>
</dbReference>
<name>A0A444PR37_9MICO</name>
<dbReference type="SUPFAM" id="SSF55811">
    <property type="entry name" value="Nudix"/>
    <property type="match status" value="1"/>
</dbReference>
<dbReference type="Proteomes" id="UP000288547">
    <property type="component" value="Unassembled WGS sequence"/>
</dbReference>
<dbReference type="PANTHER" id="PTHR42904">
    <property type="entry name" value="NUDIX HYDROLASE, NUDC SUBFAMILY"/>
    <property type="match status" value="1"/>
</dbReference>
<evidence type="ECO:0000256" key="8">
    <source>
        <dbReference type="ARBA" id="ARBA00023027"/>
    </source>
</evidence>
<dbReference type="Pfam" id="PF00293">
    <property type="entry name" value="NUDIX"/>
    <property type="match status" value="1"/>
</dbReference>
<dbReference type="InterPro" id="IPR015797">
    <property type="entry name" value="NUDIX_hydrolase-like_dom_sf"/>
</dbReference>
<dbReference type="Pfam" id="PF09296">
    <property type="entry name" value="NUDIX-like"/>
    <property type="match status" value="1"/>
</dbReference>
<keyword evidence="5" id="KW-0479">Metal-binding</keyword>
<comment type="caution">
    <text evidence="11">The sequence shown here is derived from an EMBL/GenBank/DDBJ whole genome shotgun (WGS) entry which is preliminary data.</text>
</comment>
<dbReference type="PROSITE" id="PS00893">
    <property type="entry name" value="NUDIX_BOX"/>
    <property type="match status" value="1"/>
</dbReference>
<evidence type="ECO:0000259" key="10">
    <source>
        <dbReference type="PROSITE" id="PS51462"/>
    </source>
</evidence>
<dbReference type="Gene3D" id="3.90.79.20">
    <property type="match status" value="1"/>
</dbReference>
<evidence type="ECO:0000256" key="3">
    <source>
        <dbReference type="ARBA" id="ARBA00009595"/>
    </source>
</evidence>
<feature type="domain" description="Nudix hydrolase" evidence="10">
    <location>
        <begin position="176"/>
        <end position="307"/>
    </location>
</feature>
<dbReference type="GO" id="GO:0005829">
    <property type="term" value="C:cytosol"/>
    <property type="evidence" value="ECO:0007669"/>
    <property type="project" value="TreeGrafter"/>
</dbReference>
<keyword evidence="12" id="KW-1185">Reference proteome</keyword>
<keyword evidence="7" id="KW-0460">Magnesium</keyword>
<dbReference type="PROSITE" id="PS51462">
    <property type="entry name" value="NUDIX"/>
    <property type="match status" value="1"/>
</dbReference>
<dbReference type="GO" id="GO:0110153">
    <property type="term" value="F:RNA NAD-cap (NMN-forming) hydrolase activity"/>
    <property type="evidence" value="ECO:0007669"/>
    <property type="project" value="RHEA"/>
</dbReference>
<dbReference type="EC" id="3.6.1.22" evidence="4"/>
<dbReference type="GO" id="GO:0019677">
    <property type="term" value="P:NAD+ catabolic process"/>
    <property type="evidence" value="ECO:0007669"/>
    <property type="project" value="TreeGrafter"/>
</dbReference>
<evidence type="ECO:0000256" key="2">
    <source>
        <dbReference type="ARBA" id="ARBA00001947"/>
    </source>
</evidence>
<dbReference type="EMBL" id="RZNB01000005">
    <property type="protein sequence ID" value="RWZ49696.1"/>
    <property type="molecule type" value="Genomic_DNA"/>
</dbReference>
<proteinExistence type="inferred from homology"/>